<dbReference type="OrthoDB" id="10261753at2759"/>
<dbReference type="EMBL" id="NIRI02000042">
    <property type="protein sequence ID" value="KAG5448731.1"/>
    <property type="molecule type" value="Genomic_DNA"/>
</dbReference>
<accession>A0A8T1MJ19</accession>
<name>A0A8T1MJ19_CLOSI</name>
<dbReference type="Proteomes" id="UP000286415">
    <property type="component" value="Unassembled WGS sequence"/>
</dbReference>
<reference evidence="2 3" key="1">
    <citation type="journal article" date="2018" name="Biotechnol. Adv.">
        <title>Improved genomic resources and new bioinformatic workflow for the carcinogenic parasite Clonorchis sinensis: Biotechnological implications.</title>
        <authorList>
            <person name="Wang D."/>
            <person name="Korhonen P.K."/>
            <person name="Gasser R.B."/>
            <person name="Young N.D."/>
        </authorList>
    </citation>
    <scope>NUCLEOTIDE SEQUENCE [LARGE SCALE GENOMIC DNA]</scope>
    <source>
        <strain evidence="2">Cs-k2</strain>
    </source>
</reference>
<dbReference type="GO" id="GO:0005829">
    <property type="term" value="C:cytosol"/>
    <property type="evidence" value="ECO:0007669"/>
    <property type="project" value="TreeGrafter"/>
</dbReference>
<dbReference type="GO" id="GO:0051721">
    <property type="term" value="F:protein phosphatase 2A binding"/>
    <property type="evidence" value="ECO:0007669"/>
    <property type="project" value="TreeGrafter"/>
</dbReference>
<evidence type="ECO:0000313" key="2">
    <source>
        <dbReference type="EMBL" id="KAG5448731.1"/>
    </source>
</evidence>
<feature type="compositionally biased region" description="Basic and acidic residues" evidence="1">
    <location>
        <begin position="312"/>
        <end position="323"/>
    </location>
</feature>
<dbReference type="InterPro" id="IPR007304">
    <property type="entry name" value="TAP46-like"/>
</dbReference>
<proteinExistence type="predicted"/>
<sequence length="332" mass="37703">MNDLPTLFPSLLKIYQEVTSFSGSHSSDEFNAKIKRACSLCEKAVDLVNSLQLFSKNENVDDLTSTEIRYLIIPALYGYFLSQRNDERLQNIRTAMTLYKEFGGLCSSYGICEPNLKDSKLAPATALPSNDAILTREAKIKRYKERKALEEKMGSLSSYVDQPHVDEEILREYHLTLVRHWALLAEDEYPTLVQEEQILSLSPQDLEEQTQPAAPVSKPFKPFILTRNAVQAAVFGAGYPSLPTMTVDQFADEQIRRGVFPAVDSVLPPLNPDETVRRYDPSDAERIADEKKSAEDDTLEDTDDPQYLRRARAMDEFKDEHRRGSGNRMNRA</sequence>
<evidence type="ECO:0000313" key="3">
    <source>
        <dbReference type="Proteomes" id="UP000286415"/>
    </source>
</evidence>
<organism evidence="2 3">
    <name type="scientific">Clonorchis sinensis</name>
    <name type="common">Chinese liver fluke</name>
    <dbReference type="NCBI Taxonomy" id="79923"/>
    <lineage>
        <taxon>Eukaryota</taxon>
        <taxon>Metazoa</taxon>
        <taxon>Spiralia</taxon>
        <taxon>Lophotrochozoa</taxon>
        <taxon>Platyhelminthes</taxon>
        <taxon>Trematoda</taxon>
        <taxon>Digenea</taxon>
        <taxon>Opisthorchiida</taxon>
        <taxon>Opisthorchiata</taxon>
        <taxon>Opisthorchiidae</taxon>
        <taxon>Clonorchis</taxon>
    </lineage>
</organism>
<dbReference type="Pfam" id="PF04177">
    <property type="entry name" value="TAP42"/>
    <property type="match status" value="1"/>
</dbReference>
<dbReference type="Gene3D" id="1.25.40.540">
    <property type="entry name" value="TAP42-like family"/>
    <property type="match status" value="1"/>
</dbReference>
<reference evidence="2 3" key="2">
    <citation type="journal article" date="2021" name="Genomics">
        <title>High-quality reference genome for Clonorchis sinensis.</title>
        <authorList>
            <person name="Young N.D."/>
            <person name="Stroehlein A.J."/>
            <person name="Kinkar L."/>
            <person name="Wang T."/>
            <person name="Sohn W.M."/>
            <person name="Chang B.C.H."/>
            <person name="Kaur P."/>
            <person name="Weisz D."/>
            <person name="Dudchenko O."/>
            <person name="Aiden E.L."/>
            <person name="Korhonen P.K."/>
            <person name="Gasser R.B."/>
        </authorList>
    </citation>
    <scope>NUCLEOTIDE SEQUENCE [LARGE SCALE GENOMIC DNA]</scope>
    <source>
        <strain evidence="2">Cs-k2</strain>
    </source>
</reference>
<dbReference type="InterPro" id="IPR038511">
    <property type="entry name" value="TAP42/TAP46-like_sf"/>
</dbReference>
<dbReference type="GO" id="GO:0009966">
    <property type="term" value="P:regulation of signal transduction"/>
    <property type="evidence" value="ECO:0007669"/>
    <property type="project" value="InterPro"/>
</dbReference>
<dbReference type="PANTHER" id="PTHR10933:SF9">
    <property type="entry name" value="IMMUNOGLOBULIN-BINDING PROTEIN 1"/>
    <property type="match status" value="1"/>
</dbReference>
<dbReference type="AlphaFoldDB" id="A0A8T1MJ19"/>
<dbReference type="PANTHER" id="PTHR10933">
    <property type="entry name" value="IMMUNOGLOBULIN-BINDING PROTEIN 1"/>
    <property type="match status" value="1"/>
</dbReference>
<gene>
    <name evidence="2" type="ORF">CSKR_112454</name>
</gene>
<protein>
    <submittedName>
        <fullName evidence="2">Immunoglobulin (CD79A) binding protein 1</fullName>
    </submittedName>
</protein>
<evidence type="ECO:0000256" key="1">
    <source>
        <dbReference type="SAM" id="MobiDB-lite"/>
    </source>
</evidence>
<comment type="caution">
    <text evidence="2">The sequence shown here is derived from an EMBL/GenBank/DDBJ whole genome shotgun (WGS) entry which is preliminary data.</text>
</comment>
<feature type="compositionally biased region" description="Basic and acidic residues" evidence="1">
    <location>
        <begin position="274"/>
        <end position="295"/>
    </location>
</feature>
<dbReference type="GO" id="GO:0035303">
    <property type="term" value="P:regulation of dephosphorylation"/>
    <property type="evidence" value="ECO:0007669"/>
    <property type="project" value="TreeGrafter"/>
</dbReference>
<keyword evidence="3" id="KW-1185">Reference proteome</keyword>
<feature type="region of interest" description="Disordered" evidence="1">
    <location>
        <begin position="264"/>
        <end position="332"/>
    </location>
</feature>